<proteinExistence type="predicted"/>
<evidence type="ECO:0000256" key="1">
    <source>
        <dbReference type="SAM" id="MobiDB-lite"/>
    </source>
</evidence>
<dbReference type="Proteomes" id="UP000014629">
    <property type="component" value="Unassembled WGS sequence"/>
</dbReference>
<evidence type="ECO:0000313" key="3">
    <source>
        <dbReference type="EMBL" id="EPH44986.1"/>
    </source>
</evidence>
<keyword evidence="4" id="KW-1185">Reference proteome</keyword>
<feature type="compositionally biased region" description="Pro residues" evidence="1">
    <location>
        <begin position="292"/>
        <end position="317"/>
    </location>
</feature>
<accession>S3ZN81</accession>
<dbReference type="EMBL" id="AOPZ01000069">
    <property type="protein sequence ID" value="EPH44986.1"/>
    <property type="molecule type" value="Genomic_DNA"/>
</dbReference>
<dbReference type="OrthoDB" id="4149784at2"/>
<feature type="domain" description="CHAT" evidence="2">
    <location>
        <begin position="1170"/>
        <end position="1338"/>
    </location>
</feature>
<reference evidence="3 4" key="1">
    <citation type="submission" date="2013-02" db="EMBL/GenBank/DDBJ databases">
        <title>Draft Genome Sequence of Streptomyces aurantiacus, Which Produces Setomimycin.</title>
        <authorList>
            <person name="Gruening B.A."/>
            <person name="Praeg A."/>
            <person name="Erxleben A."/>
            <person name="Guenther S."/>
            <person name="Mueller M."/>
        </authorList>
    </citation>
    <scope>NUCLEOTIDE SEQUENCE [LARGE SCALE GENOMIC DNA]</scope>
    <source>
        <strain evidence="3 4">JA 4570</strain>
    </source>
</reference>
<protein>
    <recommendedName>
        <fullName evidence="2">CHAT domain-containing protein</fullName>
    </recommendedName>
</protein>
<evidence type="ECO:0000313" key="4">
    <source>
        <dbReference type="Proteomes" id="UP000014629"/>
    </source>
</evidence>
<dbReference type="InterPro" id="IPR024983">
    <property type="entry name" value="CHAT_dom"/>
</dbReference>
<gene>
    <name evidence="3" type="ORF">STRAU_1887</name>
</gene>
<comment type="caution">
    <text evidence="3">The sequence shown here is derived from an EMBL/GenBank/DDBJ whole genome shotgun (WGS) entry which is preliminary data.</text>
</comment>
<feature type="domain" description="CHAT" evidence="2">
    <location>
        <begin position="1063"/>
        <end position="1147"/>
    </location>
</feature>
<sequence length="1339" mass="140910">MISLLDALGHHEAVRSLLDDLAAGILQDTVRVSHDAACRNQLAVVLAGRGQLTAAARLLDGVRSAVGGPEATALRAQALANTAAVALRLGDISAAAGHARQALDALNAGAAPESRHDVRLLALAVGTAAARAVGEDARADALLAELDTSVRDLVRERGNDHPASLSALVTLASAESSSARAAGDRERLERATDVLAIAAQKASALMGPEHPQAISATLALATAEYESAGGSGSPQRVDDAKELMAAAAERAGTLLRDTGTAEAPRDAGTAENPQGAEGTGNTEDAARGAHGPTPPTDPEPVPDPDPGPGPGPGPGPEPTEAELALSREQLRGTLARLPADAPRAPVLLGLLGELSLHDHVYGGAGAHDLLEAAAAFQDAFRAPADTAHWHRWRILYGYVKTLRHEAETTDGTEPVPELLDEALELLTHGLAALPAGDDGLRGLGVRLLAHCTRKRYEECRDHPGLRDGLQLPNLLDEALRHHDAALGLVPPRTAEAADLIEAIGQLRLERHRLRDATAPASAATYPDRASGTTWEALAAMVYAYALIWRSTGDDAHAAVAHAALGPLLAEPDALDRLSPRVLDTLGRLAHNQGRVGSDLGALDRAISLLSHAVDKWPDAQEAERGASALLLIQLRLDRLQTRRHTVHPDSTASAMPELELAAALHELARHLMDEPDLHALLAAAESDPRLVTSLADSMTSTDRKRDPGFVRLSAAQNAVLQAQSCLRRGDLPTTDRFLAEATGIHATLDSDHPARVEMWMLLSHTGLLRDSLARRHGEEPKSHLIAPPPTPAQIRRGADRLSGDRRTELLGEAGVSLLLTGGEDRFTEAVELVREAYDTLDTHHQGFPRFAYYLGAAECFRGTTHSDPRARRTHLDHGIRVLEHAATATRDPRHDSWGSIALALARAYRARGRHPHDREASRRTGLEAAHALATAAPSAAGPTPPAEDETTAQAVWAAREVGAWCHEDGALTDLLAALELWRALSVPTEPAGTPPAPEDIGRALRASGKDALVYLAPATDAARGAALVVTASGRMYQVQLPGLTEEAQPLLEYARDPSSHSELCAWAEQAAMGPVLDSLAPRDRPRRLVLVPMGALGAVPWHAARQDTGRARGSDCRYAFESAEFSYAVSARALCEAAGSERAPGRGLPHAAVPDAAVPDAADNPRDALSLLRAASAADGGVLHLAGPADYREDHRGEPELVLPGGTLTMAAVADAIGETGRGGPAAVLVTDCRGNGPTRHDEASLRLADALLRAGAGAVVAPLWPVPDGATAALLSLTHHFLLTHGATPAGALRMAQLWMLDPDHRPPPGLPPRLADLVRHPGTDDPAHWAGYVCFGP</sequence>
<dbReference type="PATRIC" id="fig|1286094.4.peg.1865"/>
<evidence type="ECO:0000259" key="2">
    <source>
        <dbReference type="Pfam" id="PF12770"/>
    </source>
</evidence>
<dbReference type="RefSeq" id="WP_016640017.1">
    <property type="nucleotide sequence ID" value="NZ_AOPZ01000069.1"/>
</dbReference>
<feature type="region of interest" description="Disordered" evidence="1">
    <location>
        <begin position="253"/>
        <end position="320"/>
    </location>
</feature>
<organism evidence="3 4">
    <name type="scientific">Streptomyces aurantiacus JA 4570</name>
    <dbReference type="NCBI Taxonomy" id="1286094"/>
    <lineage>
        <taxon>Bacteria</taxon>
        <taxon>Bacillati</taxon>
        <taxon>Actinomycetota</taxon>
        <taxon>Actinomycetes</taxon>
        <taxon>Kitasatosporales</taxon>
        <taxon>Streptomycetaceae</taxon>
        <taxon>Streptomyces</taxon>
        <taxon>Streptomyces aurantiacus group</taxon>
    </lineage>
</organism>
<dbReference type="Pfam" id="PF12770">
    <property type="entry name" value="CHAT"/>
    <property type="match status" value="2"/>
</dbReference>
<name>S3ZN81_9ACTN</name>